<dbReference type="RefSeq" id="WP_185180679.1">
    <property type="nucleotide sequence ID" value="NZ_CBCSEP010000013.1"/>
</dbReference>
<dbReference type="InterPro" id="IPR001444">
    <property type="entry name" value="Flag_bb_rod_N"/>
</dbReference>
<name>A0A841TLJ7_9BACL</name>
<keyword evidence="9" id="KW-1185">Reference proteome</keyword>
<dbReference type="AlphaFoldDB" id="A0A841TLJ7"/>
<dbReference type="PROSITE" id="PS00588">
    <property type="entry name" value="FLAGELLA_BB_ROD"/>
    <property type="match status" value="1"/>
</dbReference>
<keyword evidence="8" id="KW-0282">Flagellum</keyword>
<keyword evidence="4 6" id="KW-0975">Bacterial flagellum</keyword>
<dbReference type="InterPro" id="IPR019776">
    <property type="entry name" value="Flagellar_basal_body_rod_CS"/>
</dbReference>
<evidence type="ECO:0000313" key="9">
    <source>
        <dbReference type="Proteomes" id="UP000574133"/>
    </source>
</evidence>
<evidence type="ECO:0000256" key="3">
    <source>
        <dbReference type="ARBA" id="ARBA00014376"/>
    </source>
</evidence>
<dbReference type="NCBIfam" id="TIGR01396">
    <property type="entry name" value="FlgB"/>
    <property type="match status" value="1"/>
</dbReference>
<evidence type="ECO:0000313" key="8">
    <source>
        <dbReference type="EMBL" id="MBB6679421.1"/>
    </source>
</evidence>
<evidence type="ECO:0000259" key="7">
    <source>
        <dbReference type="Pfam" id="PF00460"/>
    </source>
</evidence>
<feature type="domain" description="Flagellar basal body rod protein N-terminal" evidence="7">
    <location>
        <begin position="15"/>
        <end position="39"/>
    </location>
</feature>
<evidence type="ECO:0000256" key="2">
    <source>
        <dbReference type="ARBA" id="ARBA00009677"/>
    </source>
</evidence>
<comment type="function">
    <text evidence="5 6">Structural component of flagellum, the bacterial motility apparatus. Part of the rod structure of flagellar basal body.</text>
</comment>
<protein>
    <recommendedName>
        <fullName evidence="3 6">Flagellar basal body rod protein FlgB</fullName>
    </recommendedName>
</protein>
<comment type="subcellular location">
    <subcellularLocation>
        <location evidence="1 6">Bacterial flagellum basal body</location>
    </subcellularLocation>
</comment>
<evidence type="ECO:0000256" key="6">
    <source>
        <dbReference type="PIRNR" id="PIRNR002889"/>
    </source>
</evidence>
<keyword evidence="8" id="KW-0969">Cilium</keyword>
<dbReference type="EMBL" id="JACJVN010000081">
    <property type="protein sequence ID" value="MBB6679421.1"/>
    <property type="molecule type" value="Genomic_DNA"/>
</dbReference>
<dbReference type="InterPro" id="IPR006300">
    <property type="entry name" value="FlgB"/>
</dbReference>
<keyword evidence="8" id="KW-0966">Cell projection</keyword>
<dbReference type="PANTHER" id="PTHR30435:SF12">
    <property type="entry name" value="FLAGELLAR BASAL BODY ROD PROTEIN FLGB"/>
    <property type="match status" value="1"/>
</dbReference>
<dbReference type="Pfam" id="PF00460">
    <property type="entry name" value="Flg_bb_rod"/>
    <property type="match status" value="1"/>
</dbReference>
<accession>A0A841TLJ7</accession>
<dbReference type="GO" id="GO:0030694">
    <property type="term" value="C:bacterial-type flagellum basal body, rod"/>
    <property type="evidence" value="ECO:0007669"/>
    <property type="project" value="InterPro"/>
</dbReference>
<evidence type="ECO:0000256" key="4">
    <source>
        <dbReference type="ARBA" id="ARBA00023143"/>
    </source>
</evidence>
<comment type="subunit">
    <text evidence="6">The basal body constitutes a major portion of the flagellar organelle and consists of a number of rings mounted on a central rod.</text>
</comment>
<gene>
    <name evidence="8" type="primary">flgB</name>
    <name evidence="8" type="ORF">H4Q31_19225</name>
</gene>
<comment type="caution">
    <text evidence="8">The sequence shown here is derived from an EMBL/GenBank/DDBJ whole genome shotgun (WGS) entry which is preliminary data.</text>
</comment>
<proteinExistence type="inferred from homology"/>
<reference evidence="8 9" key="1">
    <citation type="submission" date="2020-08" db="EMBL/GenBank/DDBJ databases">
        <title>Cohnella phylogeny.</title>
        <authorList>
            <person name="Dunlap C."/>
        </authorList>
    </citation>
    <scope>NUCLEOTIDE SEQUENCE [LARGE SCALE GENOMIC DNA]</scope>
    <source>
        <strain evidence="8 9">DSM 103658</strain>
    </source>
</reference>
<evidence type="ECO:0000256" key="1">
    <source>
        <dbReference type="ARBA" id="ARBA00004117"/>
    </source>
</evidence>
<sequence length="120" mass="13343">MDLLGGASFQRMEAAIKASSMRQQVLANNIANVDTPNFKRSDVQFEELLSQAMGSDGSLPDSAPAPRIVTDESTRFNNNKNNVDIDKEMALLAENQLRYNLFAQQINHDIKMMNIAIKGQ</sequence>
<dbReference type="GO" id="GO:0071978">
    <property type="term" value="P:bacterial-type flagellum-dependent swarming motility"/>
    <property type="evidence" value="ECO:0007669"/>
    <property type="project" value="TreeGrafter"/>
</dbReference>
<dbReference type="PANTHER" id="PTHR30435">
    <property type="entry name" value="FLAGELLAR PROTEIN"/>
    <property type="match status" value="1"/>
</dbReference>
<comment type="similarity">
    <text evidence="2 6">Belongs to the flagella basal body rod proteins family.</text>
</comment>
<evidence type="ECO:0000256" key="5">
    <source>
        <dbReference type="ARBA" id="ARBA00024934"/>
    </source>
</evidence>
<dbReference type="PIRSF" id="PIRSF002889">
    <property type="entry name" value="Rod_FlgB"/>
    <property type="match status" value="1"/>
</dbReference>
<dbReference type="Proteomes" id="UP000574133">
    <property type="component" value="Unassembled WGS sequence"/>
</dbReference>
<organism evidence="8 9">
    <name type="scientific">Cohnella lubricantis</name>
    <dbReference type="NCBI Taxonomy" id="2163172"/>
    <lineage>
        <taxon>Bacteria</taxon>
        <taxon>Bacillati</taxon>
        <taxon>Bacillota</taxon>
        <taxon>Bacilli</taxon>
        <taxon>Bacillales</taxon>
        <taxon>Paenibacillaceae</taxon>
        <taxon>Cohnella</taxon>
    </lineage>
</organism>